<comment type="similarity">
    <text evidence="1">Belongs to the shikimate kinase family.</text>
</comment>
<gene>
    <name evidence="4" type="ORF">AMATHDRAFT_137089</name>
</gene>
<dbReference type="Gene3D" id="3.40.50.300">
    <property type="entry name" value="P-loop containing nucleotide triphosphate hydrolases"/>
    <property type="match status" value="1"/>
</dbReference>
<dbReference type="GO" id="GO:0004765">
    <property type="term" value="F:shikimate kinase activity"/>
    <property type="evidence" value="ECO:0007669"/>
    <property type="project" value="TreeGrafter"/>
</dbReference>
<dbReference type="GO" id="GO:0009073">
    <property type="term" value="P:aromatic amino acid family biosynthetic process"/>
    <property type="evidence" value="ECO:0007669"/>
    <property type="project" value="UniProtKB-KW"/>
</dbReference>
<dbReference type="EMBL" id="KZ301972">
    <property type="protein sequence ID" value="PFH53766.1"/>
    <property type="molecule type" value="Genomic_DNA"/>
</dbReference>
<dbReference type="SUPFAM" id="SSF52540">
    <property type="entry name" value="P-loop containing nucleoside triphosphate hydrolases"/>
    <property type="match status" value="1"/>
</dbReference>
<sequence length="119" mass="13553">MRVHIRKASIVFIGMSGAVGKTTLATIAARALNWDILDTDTIFERQRQTSVADFVASHGWDAFRRIESDILADLLSCHRTSKLITCPAGVVELERNRLLLRKFREFGLVIHVVRERDYV</sequence>
<feature type="non-terminal residue" evidence="4">
    <location>
        <position position="119"/>
    </location>
</feature>
<dbReference type="InterPro" id="IPR027417">
    <property type="entry name" value="P-loop_NTPase"/>
</dbReference>
<dbReference type="GO" id="GO:0005829">
    <property type="term" value="C:cytosol"/>
    <property type="evidence" value="ECO:0007669"/>
    <property type="project" value="TreeGrafter"/>
</dbReference>
<organism evidence="4 5">
    <name type="scientific">Amanita thiersii Skay4041</name>
    <dbReference type="NCBI Taxonomy" id="703135"/>
    <lineage>
        <taxon>Eukaryota</taxon>
        <taxon>Fungi</taxon>
        <taxon>Dikarya</taxon>
        <taxon>Basidiomycota</taxon>
        <taxon>Agaricomycotina</taxon>
        <taxon>Agaricomycetes</taxon>
        <taxon>Agaricomycetidae</taxon>
        <taxon>Agaricales</taxon>
        <taxon>Pluteineae</taxon>
        <taxon>Amanitaceae</taxon>
        <taxon>Amanita</taxon>
    </lineage>
</organism>
<proteinExistence type="inferred from homology"/>
<dbReference type="GO" id="GO:0008652">
    <property type="term" value="P:amino acid biosynthetic process"/>
    <property type="evidence" value="ECO:0007669"/>
    <property type="project" value="UniProtKB-KW"/>
</dbReference>
<evidence type="ECO:0000256" key="1">
    <source>
        <dbReference type="ARBA" id="ARBA00006997"/>
    </source>
</evidence>
<dbReference type="InterPro" id="IPR031322">
    <property type="entry name" value="Shikimate/glucono_kinase"/>
</dbReference>
<dbReference type="AlphaFoldDB" id="A0A2A9NZZ7"/>
<evidence type="ECO:0008006" key="6">
    <source>
        <dbReference type="Google" id="ProtNLM"/>
    </source>
</evidence>
<keyword evidence="5" id="KW-1185">Reference proteome</keyword>
<keyword evidence="2" id="KW-0028">Amino-acid biosynthesis</keyword>
<evidence type="ECO:0000256" key="2">
    <source>
        <dbReference type="ARBA" id="ARBA00022605"/>
    </source>
</evidence>
<reference evidence="4 5" key="1">
    <citation type="submission" date="2014-02" db="EMBL/GenBank/DDBJ databases">
        <title>Transposable element dynamics among asymbiotic and ectomycorrhizal Amanita fungi.</title>
        <authorList>
            <consortium name="DOE Joint Genome Institute"/>
            <person name="Hess J."/>
            <person name="Skrede I."/>
            <person name="Wolfe B."/>
            <person name="LaButti K."/>
            <person name="Ohm R.A."/>
            <person name="Grigoriev I.V."/>
            <person name="Pringle A."/>
        </authorList>
    </citation>
    <scope>NUCLEOTIDE SEQUENCE [LARGE SCALE GENOMIC DNA]</scope>
    <source>
        <strain evidence="4 5">SKay4041</strain>
    </source>
</reference>
<dbReference type="Proteomes" id="UP000242287">
    <property type="component" value="Unassembled WGS sequence"/>
</dbReference>
<dbReference type="PANTHER" id="PTHR21087">
    <property type="entry name" value="SHIKIMATE KINASE"/>
    <property type="match status" value="1"/>
</dbReference>
<dbReference type="Pfam" id="PF01202">
    <property type="entry name" value="SKI"/>
    <property type="match status" value="1"/>
</dbReference>
<name>A0A2A9NZZ7_9AGAR</name>
<dbReference type="PANTHER" id="PTHR21087:SF16">
    <property type="entry name" value="SHIKIMATE KINASE 1, CHLOROPLASTIC"/>
    <property type="match status" value="1"/>
</dbReference>
<evidence type="ECO:0000313" key="5">
    <source>
        <dbReference type="Proteomes" id="UP000242287"/>
    </source>
</evidence>
<dbReference type="PRINTS" id="PR01100">
    <property type="entry name" value="SHIKIMTKNASE"/>
</dbReference>
<evidence type="ECO:0000313" key="4">
    <source>
        <dbReference type="EMBL" id="PFH53766.1"/>
    </source>
</evidence>
<evidence type="ECO:0000256" key="3">
    <source>
        <dbReference type="ARBA" id="ARBA00023141"/>
    </source>
</evidence>
<protein>
    <recommendedName>
        <fullName evidence="6">Shikimate kinase</fullName>
    </recommendedName>
</protein>
<dbReference type="OrthoDB" id="197068at2759"/>
<accession>A0A2A9NZZ7</accession>
<keyword evidence="3" id="KW-0057">Aromatic amino acid biosynthesis</keyword>
<dbReference type="STRING" id="703135.A0A2A9NZZ7"/>